<dbReference type="SUPFAM" id="SSF56672">
    <property type="entry name" value="DNA/RNA polymerases"/>
    <property type="match status" value="1"/>
</dbReference>
<dbReference type="Gene3D" id="3.60.10.10">
    <property type="entry name" value="Endonuclease/exonuclease/phosphatase"/>
    <property type="match status" value="1"/>
</dbReference>
<comment type="caution">
    <text evidence="2">The sequence shown here is derived from an EMBL/GenBank/DDBJ whole genome shotgun (WGS) entry which is preliminary data.</text>
</comment>
<feature type="domain" description="Reverse transcriptase" evidence="1">
    <location>
        <begin position="488"/>
        <end position="724"/>
    </location>
</feature>
<dbReference type="InterPro" id="IPR043502">
    <property type="entry name" value="DNA/RNA_pol_sf"/>
</dbReference>
<organism evidence="2 4">
    <name type="scientific">Adineta ricciae</name>
    <name type="common">Rotifer</name>
    <dbReference type="NCBI Taxonomy" id="249248"/>
    <lineage>
        <taxon>Eukaryota</taxon>
        <taxon>Metazoa</taxon>
        <taxon>Spiralia</taxon>
        <taxon>Gnathifera</taxon>
        <taxon>Rotifera</taxon>
        <taxon>Eurotatoria</taxon>
        <taxon>Bdelloidea</taxon>
        <taxon>Adinetida</taxon>
        <taxon>Adinetidae</taxon>
        <taxon>Adineta</taxon>
    </lineage>
</organism>
<name>A0A815NPV6_ADIRI</name>
<evidence type="ECO:0000313" key="2">
    <source>
        <dbReference type="EMBL" id="CAF1437436.1"/>
    </source>
</evidence>
<dbReference type="InterPro" id="IPR000477">
    <property type="entry name" value="RT_dom"/>
</dbReference>
<reference evidence="2" key="1">
    <citation type="submission" date="2021-02" db="EMBL/GenBank/DDBJ databases">
        <authorList>
            <person name="Nowell W R."/>
        </authorList>
    </citation>
    <scope>NUCLEOTIDE SEQUENCE</scope>
</reference>
<proteinExistence type="predicted"/>
<dbReference type="InterPro" id="IPR036691">
    <property type="entry name" value="Endo/exonu/phosph_ase_sf"/>
</dbReference>
<dbReference type="Proteomes" id="UP000663852">
    <property type="component" value="Unassembled WGS sequence"/>
</dbReference>
<keyword evidence="4" id="KW-1185">Reference proteome</keyword>
<protein>
    <recommendedName>
        <fullName evidence="1">Reverse transcriptase domain-containing protein</fullName>
    </recommendedName>
</protein>
<dbReference type="AlphaFoldDB" id="A0A815NPV6"/>
<dbReference type="EMBL" id="CAJNOR010003677">
    <property type="protein sequence ID" value="CAF1437436.1"/>
    <property type="molecule type" value="Genomic_DNA"/>
</dbReference>
<evidence type="ECO:0000313" key="3">
    <source>
        <dbReference type="EMBL" id="CAF1441638.1"/>
    </source>
</evidence>
<gene>
    <name evidence="3" type="ORF">EDS130_LOCUS38917</name>
    <name evidence="2" type="ORF">XAT740_LOCUS36121</name>
</gene>
<dbReference type="SUPFAM" id="SSF56219">
    <property type="entry name" value="DNase I-like"/>
    <property type="match status" value="1"/>
</dbReference>
<dbReference type="PROSITE" id="PS50878">
    <property type="entry name" value="RT_POL"/>
    <property type="match status" value="1"/>
</dbReference>
<dbReference type="Proteomes" id="UP000663828">
    <property type="component" value="Unassembled WGS sequence"/>
</dbReference>
<accession>A0A815NPV6</accession>
<dbReference type="EMBL" id="CAJNOJ010000419">
    <property type="protein sequence ID" value="CAF1441638.1"/>
    <property type="molecule type" value="Genomic_DNA"/>
</dbReference>
<dbReference type="PANTHER" id="PTHR19446">
    <property type="entry name" value="REVERSE TRANSCRIPTASES"/>
    <property type="match status" value="1"/>
</dbReference>
<evidence type="ECO:0000259" key="1">
    <source>
        <dbReference type="PROSITE" id="PS50878"/>
    </source>
</evidence>
<dbReference type="CDD" id="cd01650">
    <property type="entry name" value="RT_nLTR_like"/>
    <property type="match status" value="1"/>
</dbReference>
<dbReference type="Pfam" id="PF00078">
    <property type="entry name" value="RVT_1"/>
    <property type="match status" value="1"/>
</dbReference>
<sequence length="724" mass="83846">MLYSGASHDRKTRKAHGVAICLNPIATKVWKDSGSEWVPINERIIKIRLYCAPVHITVIAVYSPINPITKQMSDESDKFYNDLQDTLSDVSTKDMIIIMGDLNARVGDNKQKRHQHVKRSGIGPFTVDIENENGAKLIDFCEINNIIISNTFFEHKLMHQTSWMHPRNKKWHMIDYALVNKKFRSSVEDVRMLRGATGAIGTDHHLMRVKIKIHLKSRKKNANKKKINVDSTKLKDDQLLEAFQKDLQSILADKAKDDGISIDQRYEQFLSQIQEKAKYHFPVDKNTNRKRKEWLTNEILEVIDQKSIAFVEWQNNRGSSMEFKCHKNYKRLRKIVKKMTEHRQEIYWDELCENIEKSIKNNDPMTAFSIIRRLRGGSKRDENMPVQDKSGKLLVNSRDTLNRWREFFYDTLNVNSSIDQNLIDLIEIPTLSITEERRQNASLSIEEVRKALSQMKSRRAPGSDEVTVDILKAGGEPIIHWLFKFFTDIWNSEQMVKEWNMTTLIKLYKNKGDRKICDNYRGIALLNTTSKLFSRIILNRIQNLIDGQLLEIQSGFRSNRSTIDQIFTLKMTMEKRKAFNKPLFMCFIDITKAYDSVNRELLWKVCRNYGITDKLVNLLKMLYKDSIAKVKINGEMSDSFEMNTGVMQGGIPSPILFNILFDFIIKEVISEAAISGVKFSYGSNDFCHGKNEKHVDFDILALLYADDLVAMCEKISVVGSEPKA</sequence>
<evidence type="ECO:0000313" key="4">
    <source>
        <dbReference type="Proteomes" id="UP000663828"/>
    </source>
</evidence>
<dbReference type="OrthoDB" id="418748at2759"/>